<keyword evidence="7 11" id="KW-0472">Membrane</keyword>
<keyword evidence="4 11" id="KW-0812">Transmembrane</keyword>
<dbReference type="PRINTS" id="PR00899">
    <property type="entry name" value="GPCRSTE3"/>
</dbReference>
<keyword evidence="3" id="KW-0589">Pheromone response</keyword>
<dbReference type="Pfam" id="PF02076">
    <property type="entry name" value="STE3"/>
    <property type="match status" value="1"/>
</dbReference>
<feature type="transmembrane region" description="Helical" evidence="11">
    <location>
        <begin position="232"/>
        <end position="252"/>
    </location>
</feature>
<evidence type="ECO:0000256" key="1">
    <source>
        <dbReference type="ARBA" id="ARBA00004141"/>
    </source>
</evidence>
<dbReference type="InterPro" id="IPR001499">
    <property type="entry name" value="GPCR_STE3"/>
</dbReference>
<feature type="compositionally biased region" description="Polar residues" evidence="10">
    <location>
        <begin position="424"/>
        <end position="468"/>
    </location>
</feature>
<accession>A0A0W0FKB6</accession>
<evidence type="ECO:0000256" key="10">
    <source>
        <dbReference type="SAM" id="MobiDB-lite"/>
    </source>
</evidence>
<name>A0A0W0FKB6_MONRR</name>
<evidence type="ECO:0000256" key="6">
    <source>
        <dbReference type="ARBA" id="ARBA00023040"/>
    </source>
</evidence>
<proteinExistence type="inferred from homology"/>
<evidence type="ECO:0000256" key="2">
    <source>
        <dbReference type="ARBA" id="ARBA00011085"/>
    </source>
</evidence>
<dbReference type="InterPro" id="IPR000481">
    <property type="entry name" value="GPCR_Pheromne_B_alpha_rcpt"/>
</dbReference>
<dbReference type="GO" id="GO:0005886">
    <property type="term" value="C:plasma membrane"/>
    <property type="evidence" value="ECO:0007669"/>
    <property type="project" value="TreeGrafter"/>
</dbReference>
<evidence type="ECO:0000256" key="4">
    <source>
        <dbReference type="ARBA" id="ARBA00022692"/>
    </source>
</evidence>
<sequence>MPLDSFHLSLSSLRTTISTWIMIRSNDPTYPLFPIFSCLGFILSLIPLPWHIQAWNSGTCAFMLWTASFCLVKFVNSLIWAGNVNNVAPVWCDISTQIVLGATIGIPASSLCISRRLYKIAAIRTVSVTRADKRRAVFEDIAIALGIPVLVLIMHIVVHPHRFDIFEDIGCMPTTFNTLAAYFLFLMWPVVLGTISLAYSVVNLRTFYIRRAQFSNLVASSAAMNTSRYLRLMALSCADIMLTVPLGIYVIYSGSHGVPLEPWVSWEETHFGFGRVDLVPALFWRSNKRLEFSVELNRWIAVLCAFVFFALFGFASEAKKNYSCAFWWIAKKFGFRPTTANAPKSTLPQYKPPSVKPVDLSILQSTQAPTTTTLSTNDIELKKSVKAGYPSSPTTPTAPPSYHCSSAHSSFIFSGTEATRYSFSSTSGRHSLTSDFDPSSPTSQFSLPETPSTANATHINSEVSSRTIVTPYHMPLSPPSTYPTAQSRGQDDRMSFVRNSRHDPFDAV</sequence>
<comment type="similarity">
    <text evidence="2">Belongs to the G-protein coupled receptor 4 family.</text>
</comment>
<keyword evidence="8 12" id="KW-0675">Receptor</keyword>
<keyword evidence="5 11" id="KW-1133">Transmembrane helix</keyword>
<feature type="transmembrane region" description="Helical" evidence="11">
    <location>
        <begin position="296"/>
        <end position="315"/>
    </location>
</feature>
<feature type="transmembrane region" description="Helical" evidence="11">
    <location>
        <begin position="94"/>
        <end position="115"/>
    </location>
</feature>
<protein>
    <submittedName>
        <fullName evidence="12">Putative STE3-like pheromone receptor STE3_Mr6</fullName>
    </submittedName>
</protein>
<feature type="transmembrane region" description="Helical" evidence="11">
    <location>
        <begin position="32"/>
        <end position="50"/>
    </location>
</feature>
<evidence type="ECO:0000256" key="7">
    <source>
        <dbReference type="ARBA" id="ARBA00023136"/>
    </source>
</evidence>
<dbReference type="eggNOG" id="ENOG502S44N">
    <property type="taxonomic scope" value="Eukaryota"/>
</dbReference>
<dbReference type="EMBL" id="LATX01001884">
    <property type="protein sequence ID" value="KTB36740.1"/>
    <property type="molecule type" value="Genomic_DNA"/>
</dbReference>
<feature type="region of interest" description="Disordered" evidence="10">
    <location>
        <begin position="424"/>
        <end position="508"/>
    </location>
</feature>
<feature type="transmembrane region" description="Helical" evidence="11">
    <location>
        <begin position="136"/>
        <end position="159"/>
    </location>
</feature>
<dbReference type="AlphaFoldDB" id="A0A0W0FKB6"/>
<evidence type="ECO:0000256" key="11">
    <source>
        <dbReference type="SAM" id="Phobius"/>
    </source>
</evidence>
<dbReference type="CDD" id="cd14966">
    <property type="entry name" value="7tmD_STE3"/>
    <property type="match status" value="1"/>
</dbReference>
<comment type="subcellular location">
    <subcellularLocation>
        <location evidence="1">Membrane</location>
        <topology evidence="1">Multi-pass membrane protein</topology>
    </subcellularLocation>
</comment>
<dbReference type="Proteomes" id="UP000054988">
    <property type="component" value="Unassembled WGS sequence"/>
</dbReference>
<dbReference type="PRINTS" id="PR00901">
    <property type="entry name" value="PHEROMONEBAR"/>
</dbReference>
<evidence type="ECO:0000313" key="13">
    <source>
        <dbReference type="Proteomes" id="UP000054988"/>
    </source>
</evidence>
<feature type="compositionally biased region" description="Basic and acidic residues" evidence="10">
    <location>
        <begin position="489"/>
        <end position="508"/>
    </location>
</feature>
<dbReference type="GO" id="GO:0000750">
    <property type="term" value="P:pheromone-dependent signal transduction involved in conjugation with cellular fusion"/>
    <property type="evidence" value="ECO:0007669"/>
    <property type="project" value="TreeGrafter"/>
</dbReference>
<gene>
    <name evidence="12" type="ORF">WG66_10698</name>
</gene>
<evidence type="ECO:0000256" key="9">
    <source>
        <dbReference type="ARBA" id="ARBA00023224"/>
    </source>
</evidence>
<keyword evidence="6" id="KW-0297">G-protein coupled receptor</keyword>
<dbReference type="PANTHER" id="PTHR28097:SF1">
    <property type="entry name" value="PHEROMONE A FACTOR RECEPTOR"/>
    <property type="match status" value="1"/>
</dbReference>
<feature type="transmembrane region" description="Helical" evidence="11">
    <location>
        <begin position="62"/>
        <end position="82"/>
    </location>
</feature>
<evidence type="ECO:0000313" key="12">
    <source>
        <dbReference type="EMBL" id="KTB36740.1"/>
    </source>
</evidence>
<feature type="transmembrane region" description="Helical" evidence="11">
    <location>
        <begin position="179"/>
        <end position="202"/>
    </location>
</feature>
<evidence type="ECO:0000256" key="8">
    <source>
        <dbReference type="ARBA" id="ARBA00023170"/>
    </source>
</evidence>
<evidence type="ECO:0000256" key="3">
    <source>
        <dbReference type="ARBA" id="ARBA00022507"/>
    </source>
</evidence>
<evidence type="ECO:0000256" key="5">
    <source>
        <dbReference type="ARBA" id="ARBA00022989"/>
    </source>
</evidence>
<dbReference type="PANTHER" id="PTHR28097">
    <property type="entry name" value="PHEROMONE A FACTOR RECEPTOR"/>
    <property type="match status" value="1"/>
</dbReference>
<reference evidence="12 13" key="1">
    <citation type="submission" date="2015-12" db="EMBL/GenBank/DDBJ databases">
        <title>Draft genome sequence of Moniliophthora roreri, the causal agent of frosty pod rot of cacao.</title>
        <authorList>
            <person name="Aime M.C."/>
            <person name="Diaz-Valderrama J.R."/>
            <person name="Kijpornyongpan T."/>
            <person name="Phillips-Mora W."/>
        </authorList>
    </citation>
    <scope>NUCLEOTIDE SEQUENCE [LARGE SCALE GENOMIC DNA]</scope>
    <source>
        <strain evidence="12 13">MCA 2952</strain>
    </source>
</reference>
<keyword evidence="9" id="KW-0807">Transducer</keyword>
<organism evidence="12 13">
    <name type="scientific">Moniliophthora roreri</name>
    <name type="common">Frosty pod rot fungus</name>
    <name type="synonym">Monilia roreri</name>
    <dbReference type="NCBI Taxonomy" id="221103"/>
    <lineage>
        <taxon>Eukaryota</taxon>
        <taxon>Fungi</taxon>
        <taxon>Dikarya</taxon>
        <taxon>Basidiomycota</taxon>
        <taxon>Agaricomycotina</taxon>
        <taxon>Agaricomycetes</taxon>
        <taxon>Agaricomycetidae</taxon>
        <taxon>Agaricales</taxon>
        <taxon>Marasmiineae</taxon>
        <taxon>Marasmiaceae</taxon>
        <taxon>Moniliophthora</taxon>
    </lineage>
</organism>
<dbReference type="GO" id="GO:0004934">
    <property type="term" value="F:mating-type alpha-factor pheromone receptor activity"/>
    <property type="evidence" value="ECO:0007669"/>
    <property type="project" value="InterPro"/>
</dbReference>
<comment type="caution">
    <text evidence="12">The sequence shown here is derived from an EMBL/GenBank/DDBJ whole genome shotgun (WGS) entry which is preliminary data.</text>
</comment>